<evidence type="ECO:0000313" key="6">
    <source>
        <dbReference type="EMBL" id="KAF7625915.1"/>
    </source>
</evidence>
<dbReference type="Gene3D" id="1.20.1070.10">
    <property type="entry name" value="Rhodopsin 7-helix transmembrane proteins"/>
    <property type="match status" value="1"/>
</dbReference>
<keyword evidence="2 5" id="KW-0812">Transmembrane</keyword>
<feature type="transmembrane region" description="Helical" evidence="5">
    <location>
        <begin position="210"/>
        <end position="231"/>
    </location>
</feature>
<dbReference type="GO" id="GO:0004930">
    <property type="term" value="F:G protein-coupled receptor activity"/>
    <property type="evidence" value="ECO:0007669"/>
    <property type="project" value="InterPro"/>
</dbReference>
<evidence type="ECO:0000313" key="7">
    <source>
        <dbReference type="Proteomes" id="UP000605970"/>
    </source>
</evidence>
<dbReference type="EMBL" id="JABEBT010000194">
    <property type="protein sequence ID" value="KAF7625915.1"/>
    <property type="molecule type" value="Genomic_DNA"/>
</dbReference>
<dbReference type="GO" id="GO:0016020">
    <property type="term" value="C:membrane"/>
    <property type="evidence" value="ECO:0007669"/>
    <property type="project" value="UniProtKB-SubCell"/>
</dbReference>
<evidence type="ECO:0000256" key="2">
    <source>
        <dbReference type="ARBA" id="ARBA00022692"/>
    </source>
</evidence>
<gene>
    <name evidence="6" type="ORF">Mgra_00009906</name>
</gene>
<dbReference type="AlphaFoldDB" id="A0A8S9Z6L1"/>
<comment type="subcellular location">
    <subcellularLocation>
        <location evidence="1">Membrane</location>
    </subcellularLocation>
</comment>
<evidence type="ECO:0000256" key="4">
    <source>
        <dbReference type="ARBA" id="ARBA00023136"/>
    </source>
</evidence>
<evidence type="ECO:0000256" key="3">
    <source>
        <dbReference type="ARBA" id="ARBA00022989"/>
    </source>
</evidence>
<feature type="transmembrane region" description="Helical" evidence="5">
    <location>
        <begin position="125"/>
        <end position="148"/>
    </location>
</feature>
<feature type="transmembrane region" description="Helical" evidence="5">
    <location>
        <begin position="14"/>
        <end position="31"/>
    </location>
</feature>
<name>A0A8S9Z6L1_9BILA</name>
<dbReference type="Proteomes" id="UP000605970">
    <property type="component" value="Unassembled WGS sequence"/>
</dbReference>
<protein>
    <submittedName>
        <fullName evidence="6">Uncharacterized protein</fullName>
    </submittedName>
</protein>
<evidence type="ECO:0000256" key="5">
    <source>
        <dbReference type="SAM" id="Phobius"/>
    </source>
</evidence>
<dbReference type="PROSITE" id="PS00237">
    <property type="entry name" value="G_PROTEIN_RECEP_F1_1"/>
    <property type="match status" value="1"/>
</dbReference>
<dbReference type="InterPro" id="IPR000276">
    <property type="entry name" value="GPCR_Rhodpsn"/>
</dbReference>
<comment type="caution">
    <text evidence="6">The sequence shown here is derived from an EMBL/GenBank/DDBJ whole genome shotgun (WGS) entry which is preliminary data.</text>
</comment>
<sequence length="232" mass="27010">MTVELRTVTILSDIVFTFFTIIYVIFFIIILRPLYKFCKTRTALYILFSKSFANFIFQFISIYQLSTKYILPPSTNLLIIKYCLFPISQIILNGTFIHMAGLAINRFHSVFFIFTYQSAWKLRNVKYFILTLWLITIIVTIIQMTLVYMNVNGYLSVLYKGIFTSGDVVYLSSFCFSAAIYLTILTKFCYKYITKNINNNNTETNETNRILILIICLVSTTPVPIFIGTRIN</sequence>
<organism evidence="6 7">
    <name type="scientific">Meloidogyne graminicola</name>
    <dbReference type="NCBI Taxonomy" id="189291"/>
    <lineage>
        <taxon>Eukaryota</taxon>
        <taxon>Metazoa</taxon>
        <taxon>Ecdysozoa</taxon>
        <taxon>Nematoda</taxon>
        <taxon>Chromadorea</taxon>
        <taxon>Rhabditida</taxon>
        <taxon>Tylenchina</taxon>
        <taxon>Tylenchomorpha</taxon>
        <taxon>Tylenchoidea</taxon>
        <taxon>Meloidogynidae</taxon>
        <taxon>Meloidogyninae</taxon>
        <taxon>Meloidogyne</taxon>
    </lineage>
</organism>
<feature type="transmembrane region" description="Helical" evidence="5">
    <location>
        <begin position="78"/>
        <end position="104"/>
    </location>
</feature>
<accession>A0A8S9Z6L1</accession>
<keyword evidence="4 5" id="KW-0472">Membrane</keyword>
<feature type="transmembrane region" description="Helical" evidence="5">
    <location>
        <begin position="168"/>
        <end position="190"/>
    </location>
</feature>
<keyword evidence="7" id="KW-1185">Reference proteome</keyword>
<feature type="transmembrane region" description="Helical" evidence="5">
    <location>
        <begin position="43"/>
        <end position="66"/>
    </location>
</feature>
<keyword evidence="3 5" id="KW-1133">Transmembrane helix</keyword>
<evidence type="ECO:0000256" key="1">
    <source>
        <dbReference type="ARBA" id="ARBA00004370"/>
    </source>
</evidence>
<proteinExistence type="predicted"/>
<reference evidence="6" key="1">
    <citation type="journal article" date="2020" name="Ecol. Evol.">
        <title>Genome structure and content of the rice root-knot nematode (Meloidogyne graminicola).</title>
        <authorList>
            <person name="Phan N.T."/>
            <person name="Danchin E.G.J."/>
            <person name="Klopp C."/>
            <person name="Perfus-Barbeoch L."/>
            <person name="Kozlowski D.K."/>
            <person name="Koutsovoulos G.D."/>
            <person name="Lopez-Roques C."/>
            <person name="Bouchez O."/>
            <person name="Zahm M."/>
            <person name="Besnard G."/>
            <person name="Bellafiore S."/>
        </authorList>
    </citation>
    <scope>NUCLEOTIDE SEQUENCE</scope>
    <source>
        <strain evidence="6">VN-18</strain>
    </source>
</reference>